<organism evidence="3 4">
    <name type="scientific">Tritrichomonas musculus</name>
    <dbReference type="NCBI Taxonomy" id="1915356"/>
    <lineage>
        <taxon>Eukaryota</taxon>
        <taxon>Metamonada</taxon>
        <taxon>Parabasalia</taxon>
        <taxon>Tritrichomonadida</taxon>
        <taxon>Tritrichomonadidae</taxon>
        <taxon>Tritrichomonas</taxon>
    </lineage>
</organism>
<dbReference type="Gene3D" id="1.10.472.80">
    <property type="entry name" value="Ypt/Rab-GAP domain of gyp1p, domain 3"/>
    <property type="match status" value="1"/>
</dbReference>
<comment type="caution">
    <text evidence="3">The sequence shown here is derived from an EMBL/GenBank/DDBJ whole genome shotgun (WGS) entry which is preliminary data.</text>
</comment>
<feature type="transmembrane region" description="Helical" evidence="1">
    <location>
        <begin position="436"/>
        <end position="454"/>
    </location>
</feature>
<keyword evidence="1" id="KW-1133">Transmembrane helix</keyword>
<proteinExistence type="predicted"/>
<evidence type="ECO:0000313" key="4">
    <source>
        <dbReference type="Proteomes" id="UP001470230"/>
    </source>
</evidence>
<evidence type="ECO:0000259" key="2">
    <source>
        <dbReference type="PROSITE" id="PS50086"/>
    </source>
</evidence>
<dbReference type="Proteomes" id="UP001470230">
    <property type="component" value="Unassembled WGS sequence"/>
</dbReference>
<keyword evidence="1" id="KW-0812">Transmembrane</keyword>
<dbReference type="PROSITE" id="PS50086">
    <property type="entry name" value="TBC_RABGAP"/>
    <property type="match status" value="1"/>
</dbReference>
<dbReference type="InterPro" id="IPR035969">
    <property type="entry name" value="Rab-GAP_TBC_sf"/>
</dbReference>
<protein>
    <recommendedName>
        <fullName evidence="2">Rab-GAP TBC domain-containing protein</fullName>
    </recommendedName>
</protein>
<feature type="domain" description="Rab-GAP TBC" evidence="2">
    <location>
        <begin position="213"/>
        <end position="430"/>
    </location>
</feature>
<keyword evidence="1" id="KW-0472">Membrane</keyword>
<evidence type="ECO:0000313" key="3">
    <source>
        <dbReference type="EMBL" id="KAK8895141.1"/>
    </source>
</evidence>
<dbReference type="Pfam" id="PF00566">
    <property type="entry name" value="RabGAP-TBC"/>
    <property type="match status" value="1"/>
</dbReference>
<dbReference type="EMBL" id="JAPFFF010000003">
    <property type="protein sequence ID" value="KAK8895141.1"/>
    <property type="molecule type" value="Genomic_DNA"/>
</dbReference>
<gene>
    <name evidence="3" type="ORF">M9Y10_023583</name>
</gene>
<evidence type="ECO:0000256" key="1">
    <source>
        <dbReference type="SAM" id="Phobius"/>
    </source>
</evidence>
<name>A0ABR2KWL1_9EUKA</name>
<dbReference type="SUPFAM" id="SSF47923">
    <property type="entry name" value="Ypt/Rab-GAP domain of gyp1p"/>
    <property type="match status" value="2"/>
</dbReference>
<accession>A0ABR2KWL1</accession>
<dbReference type="PANTHER" id="PTHR22957">
    <property type="entry name" value="TBC1 DOMAIN FAMILY MEMBER GTPASE-ACTIVATING PROTEIN"/>
    <property type="match status" value="1"/>
</dbReference>
<dbReference type="SMART" id="SM00164">
    <property type="entry name" value="TBC"/>
    <property type="match status" value="1"/>
</dbReference>
<dbReference type="InterPro" id="IPR000195">
    <property type="entry name" value="Rab-GAP-TBC_dom"/>
</dbReference>
<reference evidence="3 4" key="1">
    <citation type="submission" date="2024-04" db="EMBL/GenBank/DDBJ databases">
        <title>Tritrichomonas musculus Genome.</title>
        <authorList>
            <person name="Alves-Ferreira E."/>
            <person name="Grigg M."/>
            <person name="Lorenzi H."/>
            <person name="Galac M."/>
        </authorList>
    </citation>
    <scope>NUCLEOTIDE SEQUENCE [LARGE SCALE GENOMIC DNA]</scope>
    <source>
        <strain evidence="3 4">EAF2021</strain>
    </source>
</reference>
<sequence>MDDSDEVISVWKNVSIEISDTYLAPGTLKLIRSGLSIVFYWIPQITSNSDLFDIDPGHISFVIELRQVDSISFDTSYISYGIIEFLFKDFTVFPRFFFNDYGSLAVSHLIHFLLDQKFVTISIHNESMVSISSNVSSLGYIPENIANSVRFKTLVEHWRALDLLGAHNVIESKNPVSEEETKKSTMTINIFRLGSNKNSENNIINAGMCFERGIIHKDRCKIWSRFLNANTKYHMEDQKNLTRYQQGEIASTINLINTDTDNLIKSGKHDDLFIHFLRDILCSIALFYPNSTFQRGISEVLTIFIEVFVKSFKEKKKTDTFNESNTKVIMNDGRTLKYNEARHYIFQLFITFIKINGLNYYMTQNDKFYRSFIDRINAIIDSVDPSVSSRLQIHQIKNLNFLSKSIYLLYARDFEREKVLRLWDSIIASYVEEKPFFILFFHAAMIILLFNPMFMMNKKNSEEEIAEEEMKKANLELVIRMADRLINIVKNKKYLEWVFQPLDDENDFIDYQPTYLTIMKE</sequence>
<keyword evidence="4" id="KW-1185">Reference proteome</keyword>